<feature type="transmembrane region" description="Helical" evidence="7">
    <location>
        <begin position="257"/>
        <end position="278"/>
    </location>
</feature>
<keyword evidence="4" id="KW-0560">Oxidoreductase</keyword>
<sequence length="689" mass="73163">MAFFGTERWRNAEHWRHFPPSFDCDDSKLLDSCTLRNLLFMWAAPVLLAAAALGLLVLRAVLQKEGHGGHKGSKWSAMLMPPRRFWLWWCGGLSLADALVVAAWAAINVAWMYAMMGRYFKLIPFFSGGGTPLPLLRLMLVAVALGSLLFPNLVMLFYPVTRGSVVLAASGISYPDAIRYHRWLGHAVMVIVTAHSLGFWGVWLYQGLWVKEALDQGPRINNLAGGISFLSGLALWLSSLEVARRGSYETFYKLHHIGFWGFMFAGCCHYWGMFWYFLPGLMLYGVDAVYRLQQSLWERSSSKPPGFDSSGGRKSPGFSDLGGSVEVLEAVASPGGSMVSLLLAAPRYGVAATGFVWLSIPEINNRLDWHPFEYFAVPLNPEHKTTAAAAAATTGLLIHIKAYDRWTKKLVELVQKTGVNSGVNYGAGVNFTVKMEGPYAELPGPVLGHPEVTKAASVCGSSSSSNSGKGAHGSSGGVDGVIITAGGVGITAAFSVFQEMAAAGAVAAGLPALIIWACRKPDELEFLAPRLLAMARALGLSATVKLYCTGDPTSAAKHLPASSNGTAAPAAAAPAGRSTPAAAANGNSSSSSGVMTTSSSLCPVVGLGSFFCQAGHKALLHVIAFAGTLGGILLQLPANNSSSSKQQQQQFEVFGMGPTALVASVQLLCDDINKAGGVGVNFVQKTHEL</sequence>
<feature type="transmembrane region" description="Helical" evidence="7">
    <location>
        <begin position="135"/>
        <end position="158"/>
    </location>
</feature>
<dbReference type="CDD" id="cd06186">
    <property type="entry name" value="NOX_Duox_like_FAD_NADP"/>
    <property type="match status" value="1"/>
</dbReference>
<keyword evidence="2 7" id="KW-0812">Transmembrane</keyword>
<accession>A0ABY8US65</accession>
<feature type="domain" description="Ferric oxidoreductase" evidence="8">
    <location>
        <begin position="146"/>
        <end position="265"/>
    </location>
</feature>
<dbReference type="SFLD" id="SFLDG01168">
    <property type="entry name" value="Ferric_reductase_subgroup_(FRE"/>
    <property type="match status" value="1"/>
</dbReference>
<organism evidence="10 11">
    <name type="scientific">Tetradesmus obliquus</name>
    <name type="common">Green alga</name>
    <name type="synonym">Acutodesmus obliquus</name>
    <dbReference type="NCBI Taxonomy" id="3088"/>
    <lineage>
        <taxon>Eukaryota</taxon>
        <taxon>Viridiplantae</taxon>
        <taxon>Chlorophyta</taxon>
        <taxon>core chlorophytes</taxon>
        <taxon>Chlorophyceae</taxon>
        <taxon>CS clade</taxon>
        <taxon>Sphaeropleales</taxon>
        <taxon>Scenedesmaceae</taxon>
        <taxon>Tetradesmus</taxon>
    </lineage>
</organism>
<evidence type="ECO:0000256" key="2">
    <source>
        <dbReference type="ARBA" id="ARBA00022692"/>
    </source>
</evidence>
<protein>
    <recommendedName>
        <fullName evidence="12">FAD-binding FR-type domain-containing protein</fullName>
    </recommendedName>
</protein>
<dbReference type="InterPro" id="IPR050369">
    <property type="entry name" value="RBOH/FRE"/>
</dbReference>
<feature type="region of interest" description="Disordered" evidence="6">
    <location>
        <begin position="557"/>
        <end position="589"/>
    </location>
</feature>
<feature type="domain" description="Ferric reductase NAD binding" evidence="9">
    <location>
        <begin position="480"/>
        <end position="556"/>
    </location>
</feature>
<gene>
    <name evidence="10" type="ORF">OEZ85_013683</name>
</gene>
<evidence type="ECO:0008006" key="12">
    <source>
        <dbReference type="Google" id="ProtNLM"/>
    </source>
</evidence>
<evidence type="ECO:0000259" key="8">
    <source>
        <dbReference type="Pfam" id="PF01794"/>
    </source>
</evidence>
<proteinExistence type="predicted"/>
<keyword evidence="11" id="KW-1185">Reference proteome</keyword>
<name>A0ABY8US65_TETOB</name>
<feature type="compositionally biased region" description="Low complexity" evidence="6">
    <location>
        <begin position="561"/>
        <end position="589"/>
    </location>
</feature>
<dbReference type="SFLD" id="SFLDS00052">
    <property type="entry name" value="Ferric_Reductase_Domain"/>
    <property type="match status" value="1"/>
</dbReference>
<dbReference type="PANTHER" id="PTHR11972">
    <property type="entry name" value="NADPH OXIDASE"/>
    <property type="match status" value="1"/>
</dbReference>
<keyword evidence="3 7" id="KW-1133">Transmembrane helix</keyword>
<evidence type="ECO:0000259" key="9">
    <source>
        <dbReference type="Pfam" id="PF08030"/>
    </source>
</evidence>
<feature type="transmembrane region" description="Helical" evidence="7">
    <location>
        <begin position="183"/>
        <end position="208"/>
    </location>
</feature>
<dbReference type="Proteomes" id="UP001244341">
    <property type="component" value="Chromosome 17b"/>
</dbReference>
<evidence type="ECO:0000256" key="1">
    <source>
        <dbReference type="ARBA" id="ARBA00004141"/>
    </source>
</evidence>
<feature type="transmembrane region" description="Helical" evidence="7">
    <location>
        <begin position="38"/>
        <end position="62"/>
    </location>
</feature>
<evidence type="ECO:0000313" key="10">
    <source>
        <dbReference type="EMBL" id="WIA24075.1"/>
    </source>
</evidence>
<evidence type="ECO:0000256" key="5">
    <source>
        <dbReference type="ARBA" id="ARBA00023136"/>
    </source>
</evidence>
<dbReference type="PANTHER" id="PTHR11972:SF69">
    <property type="entry name" value="FERRIC REDUCTION OXIDASE 6-RELATED"/>
    <property type="match status" value="1"/>
</dbReference>
<dbReference type="Gene3D" id="3.40.50.80">
    <property type="entry name" value="Nucleotide-binding domain of ferredoxin-NADP reductase (FNR) module"/>
    <property type="match status" value="1"/>
</dbReference>
<dbReference type="EMBL" id="CP126224">
    <property type="protein sequence ID" value="WIA24075.1"/>
    <property type="molecule type" value="Genomic_DNA"/>
</dbReference>
<comment type="subcellular location">
    <subcellularLocation>
        <location evidence="1">Membrane</location>
        <topology evidence="1">Multi-pass membrane protein</topology>
    </subcellularLocation>
</comment>
<dbReference type="InterPro" id="IPR013121">
    <property type="entry name" value="Fe_red_NAD-bd_6"/>
</dbReference>
<dbReference type="Pfam" id="PF01794">
    <property type="entry name" value="Ferric_reduct"/>
    <property type="match status" value="1"/>
</dbReference>
<dbReference type="InterPro" id="IPR013130">
    <property type="entry name" value="Fe3_Rdtase_TM_dom"/>
</dbReference>
<feature type="transmembrane region" description="Helical" evidence="7">
    <location>
        <begin position="220"/>
        <end position="237"/>
    </location>
</feature>
<evidence type="ECO:0000256" key="6">
    <source>
        <dbReference type="SAM" id="MobiDB-lite"/>
    </source>
</evidence>
<evidence type="ECO:0000313" key="11">
    <source>
        <dbReference type="Proteomes" id="UP001244341"/>
    </source>
</evidence>
<dbReference type="SUPFAM" id="SSF52343">
    <property type="entry name" value="Ferredoxin reductase-like, C-terminal NADP-linked domain"/>
    <property type="match status" value="1"/>
</dbReference>
<evidence type="ECO:0000256" key="4">
    <source>
        <dbReference type="ARBA" id="ARBA00023002"/>
    </source>
</evidence>
<evidence type="ECO:0000256" key="7">
    <source>
        <dbReference type="SAM" id="Phobius"/>
    </source>
</evidence>
<evidence type="ECO:0000256" key="3">
    <source>
        <dbReference type="ARBA" id="ARBA00022989"/>
    </source>
</evidence>
<feature type="transmembrane region" description="Helical" evidence="7">
    <location>
        <begin position="86"/>
        <end position="114"/>
    </location>
</feature>
<dbReference type="InterPro" id="IPR039261">
    <property type="entry name" value="FNR_nucleotide-bd"/>
</dbReference>
<keyword evidence="5 7" id="KW-0472">Membrane</keyword>
<reference evidence="10 11" key="1">
    <citation type="submission" date="2023-05" db="EMBL/GenBank/DDBJ databases">
        <title>A 100% complete, gapless, phased diploid assembly of the Scenedesmus obliquus UTEX 3031 genome.</title>
        <authorList>
            <person name="Biondi T.C."/>
            <person name="Hanschen E.R."/>
            <person name="Kwon T."/>
            <person name="Eng W."/>
            <person name="Kruse C.P.S."/>
            <person name="Koehler S.I."/>
            <person name="Kunde Y."/>
            <person name="Gleasner C.D."/>
            <person name="You Mak K.T."/>
            <person name="Polle J."/>
            <person name="Hovde B.T."/>
            <person name="Starkenburg S.R."/>
        </authorList>
    </citation>
    <scope>NUCLEOTIDE SEQUENCE [LARGE SCALE GENOMIC DNA]</scope>
    <source>
        <strain evidence="10 11">DOE0152z</strain>
    </source>
</reference>
<dbReference type="Pfam" id="PF08030">
    <property type="entry name" value="NAD_binding_6"/>
    <property type="match status" value="1"/>
</dbReference>